<reference evidence="2 3" key="1">
    <citation type="submission" date="2024-11" db="EMBL/GenBank/DDBJ databases">
        <title>A near-complete genome assembly of Cinchona calisaya.</title>
        <authorList>
            <person name="Lian D.C."/>
            <person name="Zhao X.W."/>
            <person name="Wei L."/>
        </authorList>
    </citation>
    <scope>NUCLEOTIDE SEQUENCE [LARGE SCALE GENOMIC DNA]</scope>
    <source>
        <tissue evidence="2">Nenye</tissue>
    </source>
</reference>
<dbReference type="AlphaFoldDB" id="A0ABD3A290"/>
<feature type="compositionally biased region" description="Low complexity" evidence="1">
    <location>
        <begin position="231"/>
        <end position="242"/>
    </location>
</feature>
<dbReference type="Proteomes" id="UP001630127">
    <property type="component" value="Unassembled WGS sequence"/>
</dbReference>
<gene>
    <name evidence="2" type="ORF">ACH5RR_012924</name>
</gene>
<dbReference type="EMBL" id="JBJUIK010000006">
    <property type="protein sequence ID" value="KAL3524552.1"/>
    <property type="molecule type" value="Genomic_DNA"/>
</dbReference>
<feature type="compositionally biased region" description="Basic and acidic residues" evidence="1">
    <location>
        <begin position="175"/>
        <end position="186"/>
    </location>
</feature>
<protein>
    <submittedName>
        <fullName evidence="2">Uncharacterized protein</fullName>
    </submittedName>
</protein>
<evidence type="ECO:0000313" key="2">
    <source>
        <dbReference type="EMBL" id="KAL3524552.1"/>
    </source>
</evidence>
<comment type="caution">
    <text evidence="2">The sequence shown here is derived from an EMBL/GenBank/DDBJ whole genome shotgun (WGS) entry which is preliminary data.</text>
</comment>
<feature type="region of interest" description="Disordered" evidence="1">
    <location>
        <begin position="396"/>
        <end position="417"/>
    </location>
</feature>
<feature type="region of interest" description="Disordered" evidence="1">
    <location>
        <begin position="140"/>
        <end position="193"/>
    </location>
</feature>
<name>A0ABD3A290_9GENT</name>
<sequence length="512" mass="55967">MVHGILQFTPSIAFRYVLHRCESRDIRCRESFRLTVHAGHLPRSPRTGRREGGGQFAFSLALSAPGFGSFHAASARGAAGTTGSFPPAARGPVWLHEFAVVCSAGFDNDPSAGSPTETLLRLLLPLNDKVQWTSCDVAGSEPLTSPQSEHFTGPFNRAGGTTRPVKARSASPAEGTRRPVHTERRTGRPIPKSNYELFNCNNLNIRYWSWNYRGCWHQTCPPMDPPVSQAPSPESNPNSPSPVTTMGRNLNDASPARGPCDPSSYHESSQQRAEPASTFYLINASLPEVGDQPGSIPHGRRRSMRMTKPWGYVTSRQQRQSFGNERCTLVFGQIGIIDILPSAYSASKSSSNNSRAVPTTRYERDKEHKICFAVHLMPHPKPTQGQGHIALGPTAEEARTGGRRCQKQGSNQPVHADHYSRTVAYTMIQASNTPWQPKRANHGIKQSPNHAPLGTKYSYPGKPSADALAWKGTHRATTSHNLGKQAAPRPAHTSQPRQQACHIHATTGTMCS</sequence>
<accession>A0ABD3A290</accession>
<feature type="region of interest" description="Disordered" evidence="1">
    <location>
        <begin position="434"/>
        <end position="460"/>
    </location>
</feature>
<organism evidence="2 3">
    <name type="scientific">Cinchona calisaya</name>
    <dbReference type="NCBI Taxonomy" id="153742"/>
    <lineage>
        <taxon>Eukaryota</taxon>
        <taxon>Viridiplantae</taxon>
        <taxon>Streptophyta</taxon>
        <taxon>Embryophyta</taxon>
        <taxon>Tracheophyta</taxon>
        <taxon>Spermatophyta</taxon>
        <taxon>Magnoliopsida</taxon>
        <taxon>eudicotyledons</taxon>
        <taxon>Gunneridae</taxon>
        <taxon>Pentapetalae</taxon>
        <taxon>asterids</taxon>
        <taxon>lamiids</taxon>
        <taxon>Gentianales</taxon>
        <taxon>Rubiaceae</taxon>
        <taxon>Cinchonoideae</taxon>
        <taxon>Cinchoneae</taxon>
        <taxon>Cinchona</taxon>
    </lineage>
</organism>
<proteinExistence type="predicted"/>
<evidence type="ECO:0000313" key="3">
    <source>
        <dbReference type="Proteomes" id="UP001630127"/>
    </source>
</evidence>
<feature type="region of interest" description="Disordered" evidence="1">
    <location>
        <begin position="225"/>
        <end position="272"/>
    </location>
</feature>
<feature type="compositionally biased region" description="Polar residues" evidence="1">
    <location>
        <begin position="243"/>
        <end position="252"/>
    </location>
</feature>
<keyword evidence="3" id="KW-1185">Reference proteome</keyword>
<feature type="region of interest" description="Disordered" evidence="1">
    <location>
        <begin position="474"/>
        <end position="499"/>
    </location>
</feature>
<evidence type="ECO:0000256" key="1">
    <source>
        <dbReference type="SAM" id="MobiDB-lite"/>
    </source>
</evidence>